<sequence>MLARNYTAGAAALTLAAGVLGPLAAEPAAAQSRVTLKSASAESSYYVMTVQLAEMIREQSEGEVIPTVEESQGSVQNVREAARRPGAFFFTTPPSLLHKAEQGAAPFDDGGDYSGIRTLFPMPFVTIHFVVRAETGIDNVTDLKGKTFIAGGTGTFCHQRSTAILDALGLSHAVDTPDMELSGAPAALRNKQAAGYVTCSSHPTPQLQELGTMVDLKLLSFTPEQRETLLAMGPGTGPVTIDASTYEWLQEPVQTVGVPVGGYAVNMDDTTAELIVEQFWRQREELAKENPWWAGVRTSQVQTLLAPLHPGVVDYYQSKGVEIPDAMLPDGQ</sequence>
<evidence type="ECO:0000313" key="3">
    <source>
        <dbReference type="Proteomes" id="UP001296873"/>
    </source>
</evidence>
<dbReference type="Gene3D" id="3.40.190.10">
    <property type="entry name" value="Periplasmic binding protein-like II"/>
    <property type="match status" value="2"/>
</dbReference>
<dbReference type="SUPFAM" id="SSF53850">
    <property type="entry name" value="Periplasmic binding protein-like II"/>
    <property type="match status" value="1"/>
</dbReference>
<keyword evidence="3" id="KW-1185">Reference proteome</keyword>
<name>A0ABS1DKN9_9PROT</name>
<dbReference type="PANTHER" id="PTHR42941">
    <property type="entry name" value="SLL1037 PROTEIN"/>
    <property type="match status" value="1"/>
</dbReference>
<keyword evidence="1" id="KW-0732">Signal</keyword>
<dbReference type="Proteomes" id="UP001296873">
    <property type="component" value="Unassembled WGS sequence"/>
</dbReference>
<evidence type="ECO:0000313" key="2">
    <source>
        <dbReference type="EMBL" id="MBK1669920.1"/>
    </source>
</evidence>
<dbReference type="RefSeq" id="WP_200342264.1">
    <property type="nucleotide sequence ID" value="NZ_NRRL01000067.1"/>
</dbReference>
<dbReference type="InterPro" id="IPR011852">
    <property type="entry name" value="TRAP_TAXI"/>
</dbReference>
<gene>
    <name evidence="2" type="ORF">CKO28_17945</name>
</gene>
<dbReference type="Pfam" id="PF16868">
    <property type="entry name" value="NMT1_3"/>
    <property type="match status" value="1"/>
</dbReference>
<feature type="signal peptide" evidence="1">
    <location>
        <begin position="1"/>
        <end position="24"/>
    </location>
</feature>
<organism evidence="2 3">
    <name type="scientific">Rhodovibrio sodomensis</name>
    <dbReference type="NCBI Taxonomy" id="1088"/>
    <lineage>
        <taxon>Bacteria</taxon>
        <taxon>Pseudomonadati</taxon>
        <taxon>Pseudomonadota</taxon>
        <taxon>Alphaproteobacteria</taxon>
        <taxon>Rhodospirillales</taxon>
        <taxon>Rhodovibrionaceae</taxon>
        <taxon>Rhodovibrio</taxon>
    </lineage>
</organism>
<dbReference type="NCBIfam" id="TIGR02122">
    <property type="entry name" value="TRAP_TAXI"/>
    <property type="match status" value="1"/>
</dbReference>
<protein>
    <submittedName>
        <fullName evidence="2">TRAP transporter substrate-binding protein</fullName>
    </submittedName>
</protein>
<feature type="chain" id="PRO_5046816151" evidence="1">
    <location>
        <begin position="25"/>
        <end position="332"/>
    </location>
</feature>
<dbReference type="PANTHER" id="PTHR42941:SF1">
    <property type="entry name" value="SLL1037 PROTEIN"/>
    <property type="match status" value="1"/>
</dbReference>
<accession>A0ABS1DKN9</accession>
<comment type="caution">
    <text evidence="2">The sequence shown here is derived from an EMBL/GenBank/DDBJ whole genome shotgun (WGS) entry which is preliminary data.</text>
</comment>
<evidence type="ECO:0000256" key="1">
    <source>
        <dbReference type="SAM" id="SignalP"/>
    </source>
</evidence>
<reference evidence="2 3" key="1">
    <citation type="journal article" date="2020" name="Microorganisms">
        <title>Osmotic Adaptation and Compatible Solute Biosynthesis of Phototrophic Bacteria as Revealed from Genome Analyses.</title>
        <authorList>
            <person name="Imhoff J.F."/>
            <person name="Rahn T."/>
            <person name="Kunzel S."/>
            <person name="Keller A."/>
            <person name="Neulinger S.C."/>
        </authorList>
    </citation>
    <scope>NUCLEOTIDE SEQUENCE [LARGE SCALE GENOMIC DNA]</scope>
    <source>
        <strain evidence="2 3">DSM 9895</strain>
    </source>
</reference>
<dbReference type="EMBL" id="NRRL01000067">
    <property type="protein sequence ID" value="MBK1669920.1"/>
    <property type="molecule type" value="Genomic_DNA"/>
</dbReference>
<proteinExistence type="predicted"/>